<evidence type="ECO:0000313" key="2">
    <source>
        <dbReference type="Proteomes" id="UP000216885"/>
    </source>
</evidence>
<dbReference type="Proteomes" id="UP000216885">
    <property type="component" value="Unassembled WGS sequence"/>
</dbReference>
<gene>
    <name evidence="1" type="ORF">CAL20_17285</name>
</gene>
<accession>A0A261TYA9</accession>
<organism evidence="1 2">
    <name type="scientific">Bordetella genomosp. 4</name>
    <dbReference type="NCBI Taxonomy" id="463044"/>
    <lineage>
        <taxon>Bacteria</taxon>
        <taxon>Pseudomonadati</taxon>
        <taxon>Pseudomonadota</taxon>
        <taxon>Betaproteobacteria</taxon>
        <taxon>Burkholderiales</taxon>
        <taxon>Alcaligenaceae</taxon>
        <taxon>Bordetella</taxon>
    </lineage>
</organism>
<dbReference type="EMBL" id="NEVQ01000017">
    <property type="protein sequence ID" value="OZI54247.1"/>
    <property type="molecule type" value="Genomic_DNA"/>
</dbReference>
<proteinExistence type="predicted"/>
<comment type="caution">
    <text evidence="1">The sequence shown here is derived from an EMBL/GenBank/DDBJ whole genome shotgun (WGS) entry which is preliminary data.</text>
</comment>
<dbReference type="AlphaFoldDB" id="A0A261TYA9"/>
<reference evidence="1 2" key="1">
    <citation type="submission" date="2017-05" db="EMBL/GenBank/DDBJ databases">
        <title>Complete and WGS of Bordetella genogroups.</title>
        <authorList>
            <person name="Spilker T."/>
            <person name="LiPuma J."/>
        </authorList>
    </citation>
    <scope>NUCLEOTIDE SEQUENCE [LARGE SCALE GENOMIC DNA]</scope>
    <source>
        <strain evidence="1 2">AU9919</strain>
    </source>
</reference>
<name>A0A261TYA9_9BORD</name>
<protein>
    <submittedName>
        <fullName evidence="1">Uncharacterized protein</fullName>
    </submittedName>
</protein>
<keyword evidence="2" id="KW-1185">Reference proteome</keyword>
<sequence length="61" mass="6585">MALSWQIPTVTAESDQFTFSQLSAHFKFVVMRAQTAAAGGARNSRDIKVEVLSGLSQDGAR</sequence>
<evidence type="ECO:0000313" key="1">
    <source>
        <dbReference type="EMBL" id="OZI54247.1"/>
    </source>
</evidence>